<accession>A0ABV2WCP8</accession>
<dbReference type="EMBL" id="JBEXZR010000032">
    <property type="protein sequence ID" value="MEU0711142.1"/>
    <property type="molecule type" value="Genomic_DNA"/>
</dbReference>
<evidence type="ECO:0000256" key="1">
    <source>
        <dbReference type="SAM" id="SignalP"/>
    </source>
</evidence>
<feature type="chain" id="PRO_5046711129" description="Secreted protein" evidence="1">
    <location>
        <begin position="28"/>
        <end position="109"/>
    </location>
</feature>
<name>A0ABV2WCP8_9ACTN</name>
<keyword evidence="1" id="KW-0732">Signal</keyword>
<protein>
    <recommendedName>
        <fullName evidence="4">Secreted protein</fullName>
    </recommendedName>
</protein>
<organism evidence="2 3">
    <name type="scientific">Streptomyces lavendulocolor</name>
    <dbReference type="NCBI Taxonomy" id="67316"/>
    <lineage>
        <taxon>Bacteria</taxon>
        <taxon>Bacillati</taxon>
        <taxon>Actinomycetota</taxon>
        <taxon>Actinomycetes</taxon>
        <taxon>Kitasatosporales</taxon>
        <taxon>Streptomycetaceae</taxon>
        <taxon>Streptomyces</taxon>
    </lineage>
</organism>
<feature type="signal peptide" evidence="1">
    <location>
        <begin position="1"/>
        <end position="27"/>
    </location>
</feature>
<dbReference type="RefSeq" id="WP_359653228.1">
    <property type="nucleotide sequence ID" value="NZ_JBEXZP010000018.1"/>
</dbReference>
<evidence type="ECO:0008006" key="4">
    <source>
        <dbReference type="Google" id="ProtNLM"/>
    </source>
</evidence>
<keyword evidence="3" id="KW-1185">Reference proteome</keyword>
<gene>
    <name evidence="2" type="ORF">ABZ508_27660</name>
</gene>
<dbReference type="Proteomes" id="UP001550378">
    <property type="component" value="Unassembled WGS sequence"/>
</dbReference>
<comment type="caution">
    <text evidence="2">The sequence shown here is derived from an EMBL/GenBank/DDBJ whole genome shotgun (WGS) entry which is preliminary data.</text>
</comment>
<proteinExistence type="predicted"/>
<evidence type="ECO:0000313" key="3">
    <source>
        <dbReference type="Proteomes" id="UP001550378"/>
    </source>
</evidence>
<evidence type="ECO:0000313" key="2">
    <source>
        <dbReference type="EMBL" id="MEU0711142.1"/>
    </source>
</evidence>
<reference evidence="2 3" key="1">
    <citation type="submission" date="2024-06" db="EMBL/GenBank/DDBJ databases">
        <title>The Natural Products Discovery Center: Release of the First 8490 Sequenced Strains for Exploring Actinobacteria Biosynthetic Diversity.</title>
        <authorList>
            <person name="Kalkreuter E."/>
            <person name="Kautsar S.A."/>
            <person name="Yang D."/>
            <person name="Bader C.D."/>
            <person name="Teijaro C.N."/>
            <person name="Fluegel L."/>
            <person name="Davis C.M."/>
            <person name="Simpson J.R."/>
            <person name="Lauterbach L."/>
            <person name="Steele A.D."/>
            <person name="Gui C."/>
            <person name="Meng S."/>
            <person name="Li G."/>
            <person name="Viehrig K."/>
            <person name="Ye F."/>
            <person name="Su P."/>
            <person name="Kiefer A.F."/>
            <person name="Nichols A."/>
            <person name="Cepeda A.J."/>
            <person name="Yan W."/>
            <person name="Fan B."/>
            <person name="Jiang Y."/>
            <person name="Adhikari A."/>
            <person name="Zheng C.-J."/>
            <person name="Schuster L."/>
            <person name="Cowan T.M."/>
            <person name="Smanski M.J."/>
            <person name="Chevrette M.G."/>
            <person name="De Carvalho L.P.S."/>
            <person name="Shen B."/>
        </authorList>
    </citation>
    <scope>NUCLEOTIDE SEQUENCE [LARGE SCALE GENOMIC DNA]</scope>
    <source>
        <strain evidence="2 3">NPDC006337</strain>
    </source>
</reference>
<sequence length="109" mass="12110">MTRWTTVVLSALATTSLIVATAPSAHADRRCGASSKIVINDGEGGEAQSSVWGHEHTTGDHYIHHITRSLENRTKTYYWYADNDNKLLPSRDERDTPYGYITCPDTSTP</sequence>